<protein>
    <submittedName>
        <fullName evidence="1">Uncharacterized protein</fullName>
    </submittedName>
</protein>
<dbReference type="EMBL" id="BLLK01000023">
    <property type="protein sequence ID" value="GFH47478.1"/>
    <property type="molecule type" value="Genomic_DNA"/>
</dbReference>
<gene>
    <name evidence="1" type="ORF">CTEN210_03953</name>
</gene>
<dbReference type="AlphaFoldDB" id="A0AAD3H2A9"/>
<evidence type="ECO:0000313" key="1">
    <source>
        <dbReference type="EMBL" id="GFH47478.1"/>
    </source>
</evidence>
<name>A0AAD3H2A9_9STRA</name>
<dbReference type="Proteomes" id="UP001054902">
    <property type="component" value="Unassembled WGS sequence"/>
</dbReference>
<proteinExistence type="predicted"/>
<accession>A0AAD3H2A9</accession>
<keyword evidence="2" id="KW-1185">Reference proteome</keyword>
<organism evidence="1 2">
    <name type="scientific">Chaetoceros tenuissimus</name>
    <dbReference type="NCBI Taxonomy" id="426638"/>
    <lineage>
        <taxon>Eukaryota</taxon>
        <taxon>Sar</taxon>
        <taxon>Stramenopiles</taxon>
        <taxon>Ochrophyta</taxon>
        <taxon>Bacillariophyta</taxon>
        <taxon>Coscinodiscophyceae</taxon>
        <taxon>Chaetocerotophycidae</taxon>
        <taxon>Chaetocerotales</taxon>
        <taxon>Chaetocerotaceae</taxon>
        <taxon>Chaetoceros</taxon>
    </lineage>
</organism>
<reference evidence="1 2" key="1">
    <citation type="journal article" date="2021" name="Sci. Rep.">
        <title>The genome of the diatom Chaetoceros tenuissimus carries an ancient integrated fragment of an extant virus.</title>
        <authorList>
            <person name="Hongo Y."/>
            <person name="Kimura K."/>
            <person name="Takaki Y."/>
            <person name="Yoshida Y."/>
            <person name="Baba S."/>
            <person name="Kobayashi G."/>
            <person name="Nagasaki K."/>
            <person name="Hano T."/>
            <person name="Tomaru Y."/>
        </authorList>
    </citation>
    <scope>NUCLEOTIDE SEQUENCE [LARGE SCALE GENOMIC DNA]</scope>
    <source>
        <strain evidence="1 2">NIES-3715</strain>
    </source>
</reference>
<sequence>MTEKFPIIYDAEDDVLLYDLKLKEYRETLESCPRDQGWRTELLDGPDGWVSPRMCELLIMTADINHDDDDLCDNSLLPSSAECNIGAFQQVLYVIARCAESGPLTTKRILSRIERDYETKEYLNDGGTMEEALDFVLRAAKISLDDGIFDELIEEDKANLPVTPLDEDFDLVRIMAMDKRCFTNVSEDDR</sequence>
<comment type="caution">
    <text evidence="1">The sequence shown here is derived from an EMBL/GenBank/DDBJ whole genome shotgun (WGS) entry which is preliminary data.</text>
</comment>
<evidence type="ECO:0000313" key="2">
    <source>
        <dbReference type="Proteomes" id="UP001054902"/>
    </source>
</evidence>